<feature type="domain" description="RING-type" evidence="14">
    <location>
        <begin position="135"/>
        <end position="202"/>
    </location>
</feature>
<evidence type="ECO:0000256" key="11">
    <source>
        <dbReference type="ARBA" id="ARBA00023136"/>
    </source>
</evidence>
<dbReference type="EC" id="2.3.2.27" evidence="3"/>
<dbReference type="Gene3D" id="3.30.40.10">
    <property type="entry name" value="Zinc/RING finger domain, C3HC4 (zinc finger)"/>
    <property type="match status" value="1"/>
</dbReference>
<evidence type="ECO:0000256" key="7">
    <source>
        <dbReference type="ARBA" id="ARBA00022771"/>
    </source>
</evidence>
<proteinExistence type="predicted"/>
<dbReference type="InterPro" id="IPR013083">
    <property type="entry name" value="Znf_RING/FYVE/PHD"/>
</dbReference>
<dbReference type="Proteomes" id="UP000324585">
    <property type="component" value="Unassembled WGS sequence"/>
</dbReference>
<gene>
    <name evidence="15" type="ORF">FVE85_1534</name>
</gene>
<dbReference type="GO" id="GO:0008270">
    <property type="term" value="F:zinc ion binding"/>
    <property type="evidence" value="ECO:0007669"/>
    <property type="project" value="UniProtKB-KW"/>
</dbReference>
<dbReference type="PROSITE" id="PS50089">
    <property type="entry name" value="ZF_RING_2"/>
    <property type="match status" value="1"/>
</dbReference>
<dbReference type="GO" id="GO:0016020">
    <property type="term" value="C:membrane"/>
    <property type="evidence" value="ECO:0007669"/>
    <property type="project" value="UniProtKB-SubCell"/>
</dbReference>
<evidence type="ECO:0000256" key="1">
    <source>
        <dbReference type="ARBA" id="ARBA00000900"/>
    </source>
</evidence>
<comment type="subcellular location">
    <subcellularLocation>
        <location evidence="2">Membrane</location>
        <topology evidence="2">Multi-pass membrane protein</topology>
    </subcellularLocation>
</comment>
<evidence type="ECO:0000256" key="4">
    <source>
        <dbReference type="ARBA" id="ARBA00022679"/>
    </source>
</evidence>
<evidence type="ECO:0000256" key="6">
    <source>
        <dbReference type="ARBA" id="ARBA00022723"/>
    </source>
</evidence>
<sequence>MWKAVVGFVGKGVVHVLKWVAGGAGVYIAMHHLNRALDESKQRGRADAGHDEFLERCFRNLDVLCPSKSFAQLKMVAQEEESGKELLLSSSLLPESGHVRGGARGAEDWVLRNTLGRSKSVGFCLADSLAQCSDCSICLDSFESNAQVECRVLTCGHIFHTECVDKWVAVGAMRHVDPARYIRNERGAIEPTAPMPHCPLCKHRLGVIDARDTRDALLRAFARYERNNRRLSGGAAAAAPRATRAHQRALMEAAADADAASGTPSVGDGAMQAQQFSDLFERAISHTIAGAR</sequence>
<keyword evidence="5" id="KW-0812">Transmembrane</keyword>
<organism evidence="15 16">
    <name type="scientific">Porphyridium purpureum</name>
    <name type="common">Red alga</name>
    <name type="synonym">Porphyridium cruentum</name>
    <dbReference type="NCBI Taxonomy" id="35688"/>
    <lineage>
        <taxon>Eukaryota</taxon>
        <taxon>Rhodophyta</taxon>
        <taxon>Bangiophyceae</taxon>
        <taxon>Porphyridiales</taxon>
        <taxon>Porphyridiaceae</taxon>
        <taxon>Porphyridium</taxon>
    </lineage>
</organism>
<dbReference type="InterPro" id="IPR001841">
    <property type="entry name" value="Znf_RING"/>
</dbReference>
<evidence type="ECO:0000313" key="16">
    <source>
        <dbReference type="Proteomes" id="UP000324585"/>
    </source>
</evidence>
<dbReference type="SUPFAM" id="SSF57850">
    <property type="entry name" value="RING/U-box"/>
    <property type="match status" value="1"/>
</dbReference>
<evidence type="ECO:0000256" key="9">
    <source>
        <dbReference type="ARBA" id="ARBA00022833"/>
    </source>
</evidence>
<keyword evidence="16" id="KW-1185">Reference proteome</keyword>
<dbReference type="GO" id="GO:0016567">
    <property type="term" value="P:protein ubiquitination"/>
    <property type="evidence" value="ECO:0007669"/>
    <property type="project" value="TreeGrafter"/>
</dbReference>
<evidence type="ECO:0000256" key="5">
    <source>
        <dbReference type="ARBA" id="ARBA00022692"/>
    </source>
</evidence>
<keyword evidence="6" id="KW-0479">Metal-binding</keyword>
<evidence type="ECO:0000256" key="2">
    <source>
        <dbReference type="ARBA" id="ARBA00004141"/>
    </source>
</evidence>
<evidence type="ECO:0000256" key="12">
    <source>
        <dbReference type="PROSITE-ProRule" id="PRU00175"/>
    </source>
</evidence>
<dbReference type="EMBL" id="VRMN01000003">
    <property type="protein sequence ID" value="KAA8495379.1"/>
    <property type="molecule type" value="Genomic_DNA"/>
</dbReference>
<dbReference type="GO" id="GO:0006511">
    <property type="term" value="P:ubiquitin-dependent protein catabolic process"/>
    <property type="evidence" value="ECO:0007669"/>
    <property type="project" value="TreeGrafter"/>
</dbReference>
<evidence type="ECO:0000256" key="8">
    <source>
        <dbReference type="ARBA" id="ARBA00022786"/>
    </source>
</evidence>
<evidence type="ECO:0000256" key="13">
    <source>
        <dbReference type="SAM" id="MobiDB-lite"/>
    </source>
</evidence>
<keyword evidence="10" id="KW-1133">Transmembrane helix</keyword>
<feature type="region of interest" description="Disordered" evidence="13">
    <location>
        <begin position="232"/>
        <end position="268"/>
    </location>
</feature>
<reference evidence="16" key="1">
    <citation type="journal article" date="2019" name="Nat. Commun.">
        <title>Expansion of phycobilisome linker gene families in mesophilic red algae.</title>
        <authorList>
            <person name="Lee J."/>
            <person name="Kim D."/>
            <person name="Bhattacharya D."/>
            <person name="Yoon H.S."/>
        </authorList>
    </citation>
    <scope>NUCLEOTIDE SEQUENCE [LARGE SCALE GENOMIC DNA]</scope>
    <source>
        <strain evidence="16">CCMP 1328</strain>
    </source>
</reference>
<keyword evidence="11" id="KW-0472">Membrane</keyword>
<accession>A0A5J4YV52</accession>
<dbReference type="GO" id="GO:0061630">
    <property type="term" value="F:ubiquitin protein ligase activity"/>
    <property type="evidence" value="ECO:0007669"/>
    <property type="project" value="UniProtKB-EC"/>
</dbReference>
<dbReference type="PANTHER" id="PTHR45977">
    <property type="entry name" value="TARGET OF ERK KINASE MPK-1"/>
    <property type="match status" value="1"/>
</dbReference>
<feature type="compositionally biased region" description="Low complexity" evidence="13">
    <location>
        <begin position="232"/>
        <end position="242"/>
    </location>
</feature>
<name>A0A5J4YV52_PORPP</name>
<evidence type="ECO:0000259" key="14">
    <source>
        <dbReference type="PROSITE" id="PS50089"/>
    </source>
</evidence>
<evidence type="ECO:0000256" key="10">
    <source>
        <dbReference type="ARBA" id="ARBA00022989"/>
    </source>
</evidence>
<evidence type="ECO:0000256" key="3">
    <source>
        <dbReference type="ARBA" id="ARBA00012483"/>
    </source>
</evidence>
<comment type="catalytic activity">
    <reaction evidence="1">
        <text>S-ubiquitinyl-[E2 ubiquitin-conjugating enzyme]-L-cysteine + [acceptor protein]-L-lysine = [E2 ubiquitin-conjugating enzyme]-L-cysteine + N(6)-ubiquitinyl-[acceptor protein]-L-lysine.</text>
        <dbReference type="EC" id="2.3.2.27"/>
    </reaction>
</comment>
<keyword evidence="8" id="KW-0833">Ubl conjugation pathway</keyword>
<dbReference type="PANTHER" id="PTHR45977:SF4">
    <property type="entry name" value="RING-TYPE DOMAIN-CONTAINING PROTEIN"/>
    <property type="match status" value="1"/>
</dbReference>
<protein>
    <recommendedName>
        <fullName evidence="3">RING-type E3 ubiquitin transferase</fullName>
        <ecNumber evidence="3">2.3.2.27</ecNumber>
    </recommendedName>
</protein>
<dbReference type="AlphaFoldDB" id="A0A5J4YV52"/>
<dbReference type="Pfam" id="PF13639">
    <property type="entry name" value="zf-RING_2"/>
    <property type="match status" value="1"/>
</dbReference>
<dbReference type="OrthoDB" id="8062037at2759"/>
<keyword evidence="4" id="KW-0808">Transferase</keyword>
<comment type="caution">
    <text evidence="15">The sequence shown here is derived from an EMBL/GenBank/DDBJ whole genome shotgun (WGS) entry which is preliminary data.</text>
</comment>
<evidence type="ECO:0000313" key="15">
    <source>
        <dbReference type="EMBL" id="KAA8495379.1"/>
    </source>
</evidence>
<dbReference type="SMART" id="SM00184">
    <property type="entry name" value="RING"/>
    <property type="match status" value="1"/>
</dbReference>
<keyword evidence="9" id="KW-0862">Zinc</keyword>
<keyword evidence="7 12" id="KW-0863">Zinc-finger</keyword>